<reference evidence="12 13" key="1">
    <citation type="journal article" date="2007" name="Science">
        <title>Sea anemone genome reveals ancestral eumetazoan gene repertoire and genomic organization.</title>
        <authorList>
            <person name="Putnam N.H."/>
            <person name="Srivastava M."/>
            <person name="Hellsten U."/>
            <person name="Dirks B."/>
            <person name="Chapman J."/>
            <person name="Salamov A."/>
            <person name="Terry A."/>
            <person name="Shapiro H."/>
            <person name="Lindquist E."/>
            <person name="Kapitonov V.V."/>
            <person name="Jurka J."/>
            <person name="Genikhovich G."/>
            <person name="Grigoriev I.V."/>
            <person name="Lucas S.M."/>
            <person name="Steele R.E."/>
            <person name="Finnerty J.R."/>
            <person name="Technau U."/>
            <person name="Martindale M.Q."/>
            <person name="Rokhsar D.S."/>
        </authorList>
    </citation>
    <scope>NUCLEOTIDE SEQUENCE [LARGE SCALE GENOMIC DNA]</scope>
    <source>
        <strain evidence="13">CH2 X CH6</strain>
    </source>
</reference>
<evidence type="ECO:0000256" key="6">
    <source>
        <dbReference type="ARBA" id="ARBA00023242"/>
    </source>
</evidence>
<keyword evidence="13" id="KW-1185">Reference proteome</keyword>
<dbReference type="HOGENOM" id="CLU_1590560_0_0_1"/>
<dbReference type="PROSITE" id="PS51224">
    <property type="entry name" value="MVP"/>
    <property type="match status" value="1"/>
</dbReference>
<gene>
    <name evidence="12" type="ORF">NEMVEDRAFT_v1g44719</name>
</gene>
<sequence length="168" mass="18848">RKAMPLDENEGIYVRDIKTGKVRAVCGQTYMLTHDEELWMKELPPAVELLLAGGKDPLADRGYRNIAPPPPKSETRRDKTRVITYRVPHNAAVQIYDYTEKKARVIFGPELVMLGPDEQFTQLSISGGKPKKPNVIKALCLLLGPDFCTDIITVETADHARLSLQLSY</sequence>
<accession>A7T6L2</accession>
<dbReference type="eggNOG" id="ENOG502QPP0">
    <property type="taxonomic scope" value="Eukaryota"/>
</dbReference>
<evidence type="ECO:0000256" key="4">
    <source>
        <dbReference type="ARBA" id="ARBA00022490"/>
    </source>
</evidence>
<feature type="domain" description="Major vault protein repeat" evidence="11">
    <location>
        <begin position="3"/>
        <end position="61"/>
    </location>
</feature>
<feature type="domain" description="Major vault protein repeat" evidence="10">
    <location>
        <begin position="82"/>
        <end position="143"/>
    </location>
</feature>
<dbReference type="FunFam" id="2.30.30.620:FF:000001">
    <property type="entry name" value="major vault protein-like"/>
    <property type="match status" value="1"/>
</dbReference>
<dbReference type="Pfam" id="PF11978">
    <property type="entry name" value="MVP_shoulder"/>
    <property type="match status" value="1"/>
</dbReference>
<evidence type="ECO:0000256" key="5">
    <source>
        <dbReference type="ARBA" id="ARBA00022737"/>
    </source>
</evidence>
<dbReference type="GO" id="GO:1990904">
    <property type="term" value="C:ribonucleoprotein complex"/>
    <property type="evidence" value="ECO:0007669"/>
    <property type="project" value="UniProtKB-UniRule"/>
</dbReference>
<dbReference type="InterPro" id="IPR040989">
    <property type="entry name" value="Vault_3"/>
</dbReference>
<evidence type="ECO:0000256" key="7">
    <source>
        <dbReference type="ARBA" id="ARBA00023274"/>
    </source>
</evidence>
<proteinExistence type="predicted"/>
<dbReference type="InterPro" id="IPR002499">
    <property type="entry name" value="Vault_N"/>
</dbReference>
<keyword evidence="4 8" id="KW-0963">Cytoplasm</keyword>
<dbReference type="Gene3D" id="3.30.479.30">
    <property type="entry name" value="Band 7 domain"/>
    <property type="match status" value="1"/>
</dbReference>
<feature type="repeat" description="MVP" evidence="8">
    <location>
        <begin position="8"/>
        <end position="60"/>
    </location>
</feature>
<dbReference type="GO" id="GO:0005737">
    <property type="term" value="C:cytoplasm"/>
    <property type="evidence" value="ECO:0007669"/>
    <property type="project" value="UniProtKB-SubCell"/>
</dbReference>
<dbReference type="FunFam" id="2.30.30.570:FF:000001">
    <property type="entry name" value="major vault protein-like"/>
    <property type="match status" value="1"/>
</dbReference>
<dbReference type="Gene3D" id="2.30.30.620">
    <property type="match status" value="1"/>
</dbReference>
<dbReference type="STRING" id="45351.A7T6L2"/>
<keyword evidence="7 8" id="KW-0687">Ribonucleoprotein</keyword>
<name>A7T6L2_NEMVE</name>
<dbReference type="InParanoid" id="A7T6L2"/>
<evidence type="ECO:0000256" key="8">
    <source>
        <dbReference type="PROSITE-ProRule" id="PRU00571"/>
    </source>
</evidence>
<evidence type="ECO:0000259" key="11">
    <source>
        <dbReference type="Pfam" id="PF17796"/>
    </source>
</evidence>
<feature type="non-terminal residue" evidence="12">
    <location>
        <position position="168"/>
    </location>
</feature>
<evidence type="ECO:0000259" key="10">
    <source>
        <dbReference type="Pfam" id="PF17795"/>
    </source>
</evidence>
<evidence type="ECO:0000256" key="2">
    <source>
        <dbReference type="ARBA" id="ARBA00004496"/>
    </source>
</evidence>
<dbReference type="Proteomes" id="UP000001593">
    <property type="component" value="Unassembled WGS sequence"/>
</dbReference>
<dbReference type="Pfam" id="PF17796">
    <property type="entry name" value="Vault_4"/>
    <property type="match status" value="1"/>
</dbReference>
<dbReference type="PANTHER" id="PTHR14165:SF3">
    <property type="entry name" value="MAJOR VAULT PROTEIN"/>
    <property type="match status" value="1"/>
</dbReference>
<dbReference type="InterPro" id="IPR021870">
    <property type="entry name" value="MVP_shoulder"/>
</dbReference>
<dbReference type="InterPro" id="IPR041136">
    <property type="entry name" value="Vault_4"/>
</dbReference>
<evidence type="ECO:0000259" key="9">
    <source>
        <dbReference type="Pfam" id="PF11978"/>
    </source>
</evidence>
<evidence type="ECO:0000313" key="13">
    <source>
        <dbReference type="Proteomes" id="UP000001593"/>
    </source>
</evidence>
<keyword evidence="5" id="KW-0677">Repeat</keyword>
<dbReference type="Gene3D" id="2.30.30.570">
    <property type="match status" value="1"/>
</dbReference>
<dbReference type="InterPro" id="IPR039059">
    <property type="entry name" value="MVP"/>
</dbReference>
<feature type="non-terminal residue" evidence="12">
    <location>
        <position position="1"/>
    </location>
</feature>
<evidence type="ECO:0000256" key="1">
    <source>
        <dbReference type="ARBA" id="ARBA00004123"/>
    </source>
</evidence>
<dbReference type="PhylomeDB" id="A7T6L2"/>
<organism evidence="12 13">
    <name type="scientific">Nematostella vectensis</name>
    <name type="common">Starlet sea anemone</name>
    <dbReference type="NCBI Taxonomy" id="45351"/>
    <lineage>
        <taxon>Eukaryota</taxon>
        <taxon>Metazoa</taxon>
        <taxon>Cnidaria</taxon>
        <taxon>Anthozoa</taxon>
        <taxon>Hexacorallia</taxon>
        <taxon>Actiniaria</taxon>
        <taxon>Edwardsiidae</taxon>
        <taxon>Nematostella</taxon>
    </lineage>
</organism>
<feature type="domain" description="Major vault protein shoulder" evidence="9">
    <location>
        <begin position="144"/>
        <end position="168"/>
    </location>
</feature>
<dbReference type="Pfam" id="PF17795">
    <property type="entry name" value="Vault_3"/>
    <property type="match status" value="1"/>
</dbReference>
<dbReference type="InterPro" id="IPR036013">
    <property type="entry name" value="Band_7/SPFH_dom_sf"/>
</dbReference>
<evidence type="ECO:0000313" key="12">
    <source>
        <dbReference type="EMBL" id="EDO28394.1"/>
    </source>
</evidence>
<keyword evidence="6" id="KW-0539">Nucleus</keyword>
<protein>
    <recommendedName>
        <fullName evidence="3">Major vault protein</fullName>
    </recommendedName>
</protein>
<dbReference type="PANTHER" id="PTHR14165">
    <property type="entry name" value="MAJOR VAULT PROTEIN"/>
    <property type="match status" value="1"/>
</dbReference>
<comment type="subcellular location">
    <subcellularLocation>
        <location evidence="2 8">Cytoplasm</location>
    </subcellularLocation>
    <subcellularLocation>
        <location evidence="1">Nucleus</location>
    </subcellularLocation>
</comment>
<dbReference type="AlphaFoldDB" id="A7T6L2"/>
<dbReference type="EMBL" id="DS471617">
    <property type="protein sequence ID" value="EDO28394.1"/>
    <property type="molecule type" value="Genomic_DNA"/>
</dbReference>
<evidence type="ECO:0000256" key="3">
    <source>
        <dbReference type="ARBA" id="ARBA00018296"/>
    </source>
</evidence>
<dbReference type="GO" id="GO:0005634">
    <property type="term" value="C:nucleus"/>
    <property type="evidence" value="ECO:0007669"/>
    <property type="project" value="UniProtKB-SubCell"/>
</dbReference>